<dbReference type="FunFam" id="3.40.50.1220:FF:000038">
    <property type="entry name" value="NAD-dependent protein deacetylase sirtuin-6 isoform X2"/>
    <property type="match status" value="1"/>
</dbReference>
<keyword evidence="2" id="KW-0808">Transferase</keyword>
<dbReference type="InterPro" id="IPR026590">
    <property type="entry name" value="Ssirtuin_cat_dom"/>
</dbReference>
<feature type="active site" description="Proton acceptor" evidence="7">
    <location>
        <position position="125"/>
    </location>
</feature>
<protein>
    <recommendedName>
        <fullName evidence="1">protein acetyllysine N-acetyltransferase</fullName>
        <ecNumber evidence="1">2.3.1.286</ecNumber>
    </recommendedName>
</protein>
<dbReference type="PROSITE" id="PS50305">
    <property type="entry name" value="SIRTUIN"/>
    <property type="match status" value="1"/>
</dbReference>
<keyword evidence="4 7" id="KW-0862">Zinc</keyword>
<dbReference type="GO" id="GO:0000122">
    <property type="term" value="P:negative regulation of transcription by RNA polymerase II"/>
    <property type="evidence" value="ECO:0007669"/>
    <property type="project" value="TreeGrafter"/>
</dbReference>
<evidence type="ECO:0000313" key="10">
    <source>
        <dbReference type="EMBL" id="CAE0663996.1"/>
    </source>
</evidence>
<dbReference type="EC" id="2.3.1.286" evidence="1"/>
<name>A0A7S3YWH8_9EUKA</name>
<feature type="binding site" evidence="7">
    <location>
        <position position="166"/>
    </location>
    <ligand>
        <name>Zn(2+)</name>
        <dbReference type="ChEBI" id="CHEBI:29105"/>
    </ligand>
</feature>
<dbReference type="Gene3D" id="3.40.50.1220">
    <property type="entry name" value="TPP-binding domain"/>
    <property type="match status" value="1"/>
</dbReference>
<dbReference type="InterPro" id="IPR011043">
    <property type="entry name" value="Gal_Oxase/kelch_b-propeller"/>
</dbReference>
<evidence type="ECO:0000256" key="7">
    <source>
        <dbReference type="PROSITE-ProRule" id="PRU00236"/>
    </source>
</evidence>
<feature type="binding site" evidence="7">
    <location>
        <position position="136"/>
    </location>
    <ligand>
        <name>Zn(2+)</name>
        <dbReference type="ChEBI" id="CHEBI:29105"/>
    </ligand>
</feature>
<organism evidence="10">
    <name type="scientific">Lotharella globosa</name>
    <dbReference type="NCBI Taxonomy" id="91324"/>
    <lineage>
        <taxon>Eukaryota</taxon>
        <taxon>Sar</taxon>
        <taxon>Rhizaria</taxon>
        <taxon>Cercozoa</taxon>
        <taxon>Chlorarachniophyceae</taxon>
        <taxon>Lotharella</taxon>
    </lineage>
</organism>
<dbReference type="InterPro" id="IPR029035">
    <property type="entry name" value="DHS-like_NAD/FAD-binding_dom"/>
</dbReference>
<accession>A0A7S3YWH8</accession>
<evidence type="ECO:0000256" key="6">
    <source>
        <dbReference type="ARBA" id="ARBA00038170"/>
    </source>
</evidence>
<gene>
    <name evidence="10" type="ORF">LGLO00237_LOCUS15599</name>
</gene>
<dbReference type="InterPro" id="IPR003000">
    <property type="entry name" value="Sirtuin"/>
</dbReference>
<dbReference type="GO" id="GO:0003714">
    <property type="term" value="F:transcription corepressor activity"/>
    <property type="evidence" value="ECO:0007669"/>
    <property type="project" value="TreeGrafter"/>
</dbReference>
<dbReference type="Pfam" id="PF24681">
    <property type="entry name" value="Kelch_KLHDC2_KLHL20_DRC7"/>
    <property type="match status" value="1"/>
</dbReference>
<evidence type="ECO:0000256" key="2">
    <source>
        <dbReference type="ARBA" id="ARBA00022679"/>
    </source>
</evidence>
<feature type="region of interest" description="Disordered" evidence="8">
    <location>
        <begin position="446"/>
        <end position="476"/>
    </location>
</feature>
<dbReference type="GO" id="GO:0046872">
    <property type="term" value="F:metal ion binding"/>
    <property type="evidence" value="ECO:0007669"/>
    <property type="project" value="UniProtKB-KW"/>
</dbReference>
<dbReference type="PANTHER" id="PTHR11085:SF12">
    <property type="entry name" value="NAD-DEPENDENT PROTEIN DEACYLASE SIRTUIN-6"/>
    <property type="match status" value="1"/>
</dbReference>
<feature type="compositionally biased region" description="Basic and acidic residues" evidence="8">
    <location>
        <begin position="460"/>
        <end position="472"/>
    </location>
</feature>
<dbReference type="GO" id="GO:0070403">
    <property type="term" value="F:NAD+ binding"/>
    <property type="evidence" value="ECO:0007669"/>
    <property type="project" value="InterPro"/>
</dbReference>
<comment type="similarity">
    <text evidence="6">Belongs to the sirtuin family. Class IV subfamily.</text>
</comment>
<dbReference type="InterPro" id="IPR015915">
    <property type="entry name" value="Kelch-typ_b-propeller"/>
</dbReference>
<dbReference type="SUPFAM" id="SSF52467">
    <property type="entry name" value="DHS-like NAD/FAD-binding domain"/>
    <property type="match status" value="1"/>
</dbReference>
<keyword evidence="3 7" id="KW-0479">Metal-binding</keyword>
<evidence type="ECO:0000256" key="8">
    <source>
        <dbReference type="SAM" id="MobiDB-lite"/>
    </source>
</evidence>
<dbReference type="SUPFAM" id="SSF50965">
    <property type="entry name" value="Galactose oxidase, central domain"/>
    <property type="match status" value="1"/>
</dbReference>
<evidence type="ECO:0000256" key="3">
    <source>
        <dbReference type="ARBA" id="ARBA00022723"/>
    </source>
</evidence>
<keyword evidence="5" id="KW-0520">NAD</keyword>
<feature type="binding site" evidence="7">
    <location>
        <position position="161"/>
    </location>
    <ligand>
        <name>Zn(2+)</name>
        <dbReference type="ChEBI" id="CHEBI:29105"/>
    </ligand>
</feature>
<reference evidence="10" key="1">
    <citation type="submission" date="2021-01" db="EMBL/GenBank/DDBJ databases">
        <authorList>
            <person name="Corre E."/>
            <person name="Pelletier E."/>
            <person name="Niang G."/>
            <person name="Scheremetjew M."/>
            <person name="Finn R."/>
            <person name="Kale V."/>
            <person name="Holt S."/>
            <person name="Cochrane G."/>
            <person name="Meng A."/>
            <person name="Brown T."/>
            <person name="Cohen L."/>
        </authorList>
    </citation>
    <scope>NUCLEOTIDE SEQUENCE</scope>
    <source>
        <strain evidence="10">CCCM811</strain>
    </source>
</reference>
<sequence>MASTAHTDPEMVKERYDSAAELDRKVRILAQKIRQSKHFVVFTGAGISTSAGIPDFRGPQGKWTLEAQGKRCKMSKPVIKCSPTKTHMALVELQRQGVLKHIISQNCDGIHRRSGICASGISELHGNSNMEECESCGQQYFRDFSCHRIRRSRDHYTGRHCTNGRCKGRLLEYTIDFGQDLPERPLETAYHHAQQADVHLVLGSSLTVSPACEMPEISKKKGGFLVICNLQLTPLTQMADLHIFGKTDKVMTKLMQLLSYTIPPWSLRRTLKIALHRSSSRSLDISAEGVDPESPGVVVGLLKNAQFRPEVATTETEAKEGKKLVVRSIPSSEGTHRVRIEETCRPSDAAKLKIGVRLTFFGHYFEPDLALAPLLSVPCREGTSAAAEYQLEYLPMEREWKVKSVSSLSHGIRTTPSPTKPALLSKASTPFPTPWSAVTCLSGSAEKDQKASVKNQKARLNNEREENKDEKNNNNNSARYLLIAGSSFSSAQRPSVSLVDLESVSDAKHGGHRVITGDFPETRRWGVKAAPDPTDRTRALVFGGWDSREQYNDLYVIGHHNRKLVSKQLEPTGTPPSHRAGHSMTTTTTMTTTMTMVTKTTKRSGAAVLVFGGSACVGGPYKFYNDTFALILTNDGKCSWSVVETTGTKPSPRAQHAAAVVSLSNGHEGLVVIGGYNGKSILNDVYSLDLTTLKWTQHDTTGSGPSQLVFEEKIPNFSVFPAQACACAVGASRQHLLVHSPSGTHVLNTATWSWHRVAQKAAKLGQKRKRHA</sequence>
<evidence type="ECO:0000256" key="1">
    <source>
        <dbReference type="ARBA" id="ARBA00012928"/>
    </source>
</evidence>
<dbReference type="AlphaFoldDB" id="A0A7S3YWH8"/>
<dbReference type="EMBL" id="HBIV01021662">
    <property type="protein sequence ID" value="CAE0663996.1"/>
    <property type="molecule type" value="Transcribed_RNA"/>
</dbReference>
<dbReference type="Gene3D" id="2.20.28.200">
    <property type="match status" value="1"/>
</dbReference>
<evidence type="ECO:0000256" key="4">
    <source>
        <dbReference type="ARBA" id="ARBA00022833"/>
    </source>
</evidence>
<feature type="binding site" evidence="7">
    <location>
        <position position="133"/>
    </location>
    <ligand>
        <name>Zn(2+)</name>
        <dbReference type="ChEBI" id="CHEBI:29105"/>
    </ligand>
</feature>
<feature type="domain" description="Deacetylase sirtuin-type" evidence="9">
    <location>
        <begin position="19"/>
        <end position="261"/>
    </location>
</feature>
<dbReference type="PANTHER" id="PTHR11085">
    <property type="entry name" value="NAD-DEPENDENT PROTEIN DEACYLASE SIRTUIN-5, MITOCHONDRIAL-RELATED"/>
    <property type="match status" value="1"/>
</dbReference>
<evidence type="ECO:0000259" key="9">
    <source>
        <dbReference type="PROSITE" id="PS50305"/>
    </source>
</evidence>
<dbReference type="GO" id="GO:0017136">
    <property type="term" value="F:histone deacetylase activity, NAD-dependent"/>
    <property type="evidence" value="ECO:0007669"/>
    <property type="project" value="TreeGrafter"/>
</dbReference>
<feature type="region of interest" description="Disordered" evidence="8">
    <location>
        <begin position="409"/>
        <end position="428"/>
    </location>
</feature>
<evidence type="ECO:0000256" key="5">
    <source>
        <dbReference type="ARBA" id="ARBA00023027"/>
    </source>
</evidence>
<dbReference type="Gene3D" id="2.120.10.80">
    <property type="entry name" value="Kelch-type beta propeller"/>
    <property type="match status" value="1"/>
</dbReference>
<dbReference type="Pfam" id="PF02146">
    <property type="entry name" value="SIR2"/>
    <property type="match status" value="1"/>
</dbReference>
<proteinExistence type="inferred from homology"/>
<dbReference type="InterPro" id="IPR050134">
    <property type="entry name" value="NAD-dep_sirtuin_deacylases"/>
</dbReference>
<dbReference type="GO" id="GO:0005634">
    <property type="term" value="C:nucleus"/>
    <property type="evidence" value="ECO:0007669"/>
    <property type="project" value="TreeGrafter"/>
</dbReference>